<keyword evidence="3" id="KW-1185">Reference proteome</keyword>
<dbReference type="Proteomes" id="UP001519342">
    <property type="component" value="Unassembled WGS sequence"/>
</dbReference>
<dbReference type="EMBL" id="JAGGKS010000003">
    <property type="protein sequence ID" value="MBP1925424.1"/>
    <property type="molecule type" value="Genomic_DNA"/>
</dbReference>
<organism evidence="2 3">
    <name type="scientific">Sedimentibacter acidaminivorans</name>
    <dbReference type="NCBI Taxonomy" id="913099"/>
    <lineage>
        <taxon>Bacteria</taxon>
        <taxon>Bacillati</taxon>
        <taxon>Bacillota</taxon>
        <taxon>Tissierellia</taxon>
        <taxon>Sedimentibacter</taxon>
    </lineage>
</organism>
<dbReference type="PANTHER" id="PTHR34297">
    <property type="entry name" value="HYPOTHETICAL CYTOSOLIC PROTEIN-RELATED"/>
    <property type="match status" value="1"/>
</dbReference>
<name>A0ABS4GCL0_9FIRM</name>
<evidence type="ECO:0000256" key="1">
    <source>
        <dbReference type="ARBA" id="ARBA00005721"/>
    </source>
</evidence>
<comment type="similarity">
    <text evidence="1">Belongs to the asp23 family.</text>
</comment>
<dbReference type="Pfam" id="PF03780">
    <property type="entry name" value="Asp23"/>
    <property type="match status" value="1"/>
</dbReference>
<sequence>MENENFENGQVKISDDVVMIIAGIATNGVKGVYSAKTGMTDGIANLFNKNNYSKGIKVEINESTVVLDIFINVEYGCKINEVAKEVQFTVKKEIETMTDLIVSSVNVHVLNIVTEKEKDKDRDIIETEN</sequence>
<gene>
    <name evidence="2" type="ORF">J2Z76_001283</name>
</gene>
<protein>
    <submittedName>
        <fullName evidence="2">Alkaline shock family protein YloU</fullName>
    </submittedName>
</protein>
<dbReference type="RefSeq" id="WP_209511163.1">
    <property type="nucleotide sequence ID" value="NZ_JAGGKS010000003.1"/>
</dbReference>
<reference evidence="2 3" key="1">
    <citation type="submission" date="2021-03" db="EMBL/GenBank/DDBJ databases">
        <title>Genomic Encyclopedia of Type Strains, Phase IV (KMG-IV): sequencing the most valuable type-strain genomes for metagenomic binning, comparative biology and taxonomic classification.</title>
        <authorList>
            <person name="Goeker M."/>
        </authorList>
    </citation>
    <scope>NUCLEOTIDE SEQUENCE [LARGE SCALE GENOMIC DNA]</scope>
    <source>
        <strain evidence="2 3">DSM 24004</strain>
    </source>
</reference>
<evidence type="ECO:0000313" key="2">
    <source>
        <dbReference type="EMBL" id="MBP1925424.1"/>
    </source>
</evidence>
<evidence type="ECO:0000313" key="3">
    <source>
        <dbReference type="Proteomes" id="UP001519342"/>
    </source>
</evidence>
<comment type="caution">
    <text evidence="2">The sequence shown here is derived from an EMBL/GenBank/DDBJ whole genome shotgun (WGS) entry which is preliminary data.</text>
</comment>
<accession>A0ABS4GCL0</accession>
<dbReference type="InterPro" id="IPR005531">
    <property type="entry name" value="Asp23"/>
</dbReference>
<proteinExistence type="inferred from homology"/>